<evidence type="ECO:0000313" key="9">
    <source>
        <dbReference type="Proteomes" id="UP001565368"/>
    </source>
</evidence>
<comment type="catalytic activity">
    <reaction evidence="4 5">
        <text>an acyl phosphate + H2O = a carboxylate + phosphate + H(+)</text>
        <dbReference type="Rhea" id="RHEA:14965"/>
        <dbReference type="ChEBI" id="CHEBI:15377"/>
        <dbReference type="ChEBI" id="CHEBI:15378"/>
        <dbReference type="ChEBI" id="CHEBI:29067"/>
        <dbReference type="ChEBI" id="CHEBI:43474"/>
        <dbReference type="ChEBI" id="CHEBI:59918"/>
        <dbReference type="EC" id="3.6.1.7"/>
    </reaction>
</comment>
<dbReference type="InterPro" id="IPR020456">
    <property type="entry name" value="Acylphosphatase"/>
</dbReference>
<reference evidence="8 9" key="1">
    <citation type="submission" date="2023-08" db="EMBL/GenBank/DDBJ databases">
        <title>Annotated Genome Sequence of Vanrija albida AlHP1.</title>
        <authorList>
            <person name="Herzog R."/>
        </authorList>
    </citation>
    <scope>NUCLEOTIDE SEQUENCE [LARGE SCALE GENOMIC DNA]</scope>
    <source>
        <strain evidence="8 9">AlHP1</strain>
    </source>
</reference>
<evidence type="ECO:0000256" key="2">
    <source>
        <dbReference type="ARBA" id="ARBA00012150"/>
    </source>
</evidence>
<dbReference type="InterPro" id="IPR017968">
    <property type="entry name" value="Acylphosphatase_CS"/>
</dbReference>
<organism evidence="8 9">
    <name type="scientific">Vanrija albida</name>
    <dbReference type="NCBI Taxonomy" id="181172"/>
    <lineage>
        <taxon>Eukaryota</taxon>
        <taxon>Fungi</taxon>
        <taxon>Dikarya</taxon>
        <taxon>Basidiomycota</taxon>
        <taxon>Agaricomycotina</taxon>
        <taxon>Tremellomycetes</taxon>
        <taxon>Trichosporonales</taxon>
        <taxon>Trichosporonaceae</taxon>
        <taxon>Vanrija</taxon>
    </lineage>
</organism>
<accession>A0ABR3Q981</accession>
<dbReference type="GeneID" id="95983273"/>
<dbReference type="Gene3D" id="3.30.70.100">
    <property type="match status" value="1"/>
</dbReference>
<keyword evidence="3 5" id="KW-0378">Hydrolase</keyword>
<feature type="active site" evidence="5">
    <location>
        <position position="20"/>
    </location>
</feature>
<dbReference type="PROSITE" id="PS00150">
    <property type="entry name" value="ACYLPHOSPHATASE_1"/>
    <property type="match status" value="1"/>
</dbReference>
<dbReference type="RefSeq" id="XP_069211223.1">
    <property type="nucleotide sequence ID" value="XM_069350837.1"/>
</dbReference>
<evidence type="ECO:0000256" key="3">
    <source>
        <dbReference type="ARBA" id="ARBA00022801"/>
    </source>
</evidence>
<evidence type="ECO:0000256" key="4">
    <source>
        <dbReference type="ARBA" id="ARBA00047645"/>
    </source>
</evidence>
<feature type="domain" description="Acylphosphatase-like" evidence="7">
    <location>
        <begin position="5"/>
        <end position="102"/>
    </location>
</feature>
<dbReference type="Pfam" id="PF00708">
    <property type="entry name" value="Acylphosphatase"/>
    <property type="match status" value="1"/>
</dbReference>
<feature type="active site" evidence="5">
    <location>
        <position position="38"/>
    </location>
</feature>
<evidence type="ECO:0000259" key="7">
    <source>
        <dbReference type="PROSITE" id="PS51160"/>
    </source>
</evidence>
<dbReference type="EC" id="3.6.1.7" evidence="2 5"/>
<dbReference type="SUPFAM" id="SSF54975">
    <property type="entry name" value="Acylphosphatase/BLUF domain-like"/>
    <property type="match status" value="1"/>
</dbReference>
<evidence type="ECO:0000256" key="6">
    <source>
        <dbReference type="RuleBase" id="RU004168"/>
    </source>
</evidence>
<dbReference type="InterPro" id="IPR036046">
    <property type="entry name" value="Acylphosphatase-like_dom_sf"/>
</dbReference>
<dbReference type="PANTHER" id="PTHR10029:SF3">
    <property type="entry name" value="ACYLPHOSPHATASE-RELATED"/>
    <property type="match status" value="1"/>
</dbReference>
<evidence type="ECO:0000256" key="5">
    <source>
        <dbReference type="PROSITE-ProRule" id="PRU00520"/>
    </source>
</evidence>
<comment type="caution">
    <text evidence="8">The sequence shown here is derived from an EMBL/GenBank/DDBJ whole genome shotgun (WGS) entry which is preliminary data.</text>
</comment>
<dbReference type="Proteomes" id="UP001565368">
    <property type="component" value="Unassembled WGS sequence"/>
</dbReference>
<name>A0ABR3Q981_9TREE</name>
<dbReference type="EMBL" id="JBBXJM010000002">
    <property type="protein sequence ID" value="KAL1411279.1"/>
    <property type="molecule type" value="Genomic_DNA"/>
</dbReference>
<comment type="similarity">
    <text evidence="1 6">Belongs to the acylphosphatase family.</text>
</comment>
<proteinExistence type="inferred from homology"/>
<protein>
    <recommendedName>
        <fullName evidence="2 5">acylphosphatase</fullName>
        <ecNumber evidence="2 5">3.6.1.7</ecNumber>
    </recommendedName>
</protein>
<dbReference type="PANTHER" id="PTHR10029">
    <property type="entry name" value="ACYLPHOSPHATASE"/>
    <property type="match status" value="1"/>
</dbReference>
<gene>
    <name evidence="8" type="ORF">Q8F55_002230</name>
</gene>
<dbReference type="PROSITE" id="PS51160">
    <property type="entry name" value="ACYLPHOSPHATASE_3"/>
    <property type="match status" value="1"/>
</dbReference>
<keyword evidence="9" id="KW-1185">Reference proteome</keyword>
<evidence type="ECO:0000256" key="1">
    <source>
        <dbReference type="ARBA" id="ARBA00005614"/>
    </source>
</evidence>
<sequence>MEQQLIRFKVTGVVQGVGFRYHTQREALGLGIRGWCANSPDESVHGAAVGERDEIAQFTKFLHKGPRHAHVEAVEIEKIEQPSEALLAEVIGQGARQFEIRRWGE</sequence>
<dbReference type="InterPro" id="IPR001792">
    <property type="entry name" value="Acylphosphatase-like_dom"/>
</dbReference>
<evidence type="ECO:0000313" key="8">
    <source>
        <dbReference type="EMBL" id="KAL1411279.1"/>
    </source>
</evidence>